<protein>
    <submittedName>
        <fullName evidence="2">Putative f-box domain-containing protein</fullName>
    </submittedName>
</protein>
<proteinExistence type="predicted"/>
<feature type="domain" description="F-box" evidence="1">
    <location>
        <begin position="1"/>
        <end position="44"/>
    </location>
</feature>
<evidence type="ECO:0000313" key="3">
    <source>
        <dbReference type="Proteomes" id="UP000286134"/>
    </source>
</evidence>
<dbReference type="Gene3D" id="1.20.1280.50">
    <property type="match status" value="1"/>
</dbReference>
<dbReference type="GO" id="GO:0000209">
    <property type="term" value="P:protein polyubiquitination"/>
    <property type="evidence" value="ECO:0007669"/>
    <property type="project" value="TreeGrafter"/>
</dbReference>
<evidence type="ECO:0000313" key="2">
    <source>
        <dbReference type="EMBL" id="RKF64262.1"/>
    </source>
</evidence>
<keyword evidence="3" id="KW-1185">Reference proteome</keyword>
<dbReference type="OrthoDB" id="3219396at2759"/>
<dbReference type="SMART" id="SM00256">
    <property type="entry name" value="FBOX"/>
    <property type="match status" value="1"/>
</dbReference>
<accession>A0A420I3N6</accession>
<comment type="caution">
    <text evidence="2">The sequence shown here is derived from an EMBL/GenBank/DDBJ whole genome shotgun (WGS) entry which is preliminary data.</text>
</comment>
<dbReference type="InterPro" id="IPR036047">
    <property type="entry name" value="F-box-like_dom_sf"/>
</dbReference>
<gene>
    <name evidence="2" type="ORF">OnM2_020018</name>
</gene>
<dbReference type="STRING" id="212602.A0A420I3N6"/>
<dbReference type="PROSITE" id="PS50181">
    <property type="entry name" value="FBOX"/>
    <property type="match status" value="1"/>
</dbReference>
<dbReference type="Proteomes" id="UP000286134">
    <property type="component" value="Unassembled WGS sequence"/>
</dbReference>
<dbReference type="Pfam" id="PF12937">
    <property type="entry name" value="F-box-like"/>
    <property type="match status" value="1"/>
</dbReference>
<dbReference type="PANTHER" id="PTHR13252">
    <property type="entry name" value="F-BOX ONLY PROTEIN 28"/>
    <property type="match status" value="1"/>
</dbReference>
<dbReference type="SUPFAM" id="SSF81383">
    <property type="entry name" value="F-box domain"/>
    <property type="match status" value="1"/>
</dbReference>
<dbReference type="AlphaFoldDB" id="A0A420I3N6"/>
<dbReference type="EMBL" id="MCFK01002013">
    <property type="protein sequence ID" value="RKF64262.1"/>
    <property type="molecule type" value="Genomic_DNA"/>
</dbReference>
<dbReference type="PANTHER" id="PTHR13252:SF9">
    <property type="entry name" value="F-BOX ONLY PROTEIN 28"/>
    <property type="match status" value="1"/>
</dbReference>
<dbReference type="InterPro" id="IPR039719">
    <property type="entry name" value="FBXO28"/>
</dbReference>
<sequence length="665" mass="75476">MDRLPPEVFLNLIEYLDPVDIAILQHVSRRFYILARDNVFWRQQCFTYSNYASSIRRREGFLSSLNNTSTTFLDQHLPEAPNNPEIHHQITKTPELNNSKEHVRILANWDPSYPMEKVDWYHEFIARNGPISLNWLEQPLSMMNSEKNYLEIKGMGILYDHEENIDSYDKRGWVVGPIEDGSVCLWDIRDPVSEREGNIGTIVARSRECLLSSDLGCEYYSNKHPNMTRTVATECVSVDSRTKRAYFAAENGKAANFFYVFYHILIYYYIGSSNFASIQCLIEIDLETFSKIRHEIFPLPISALSEARHPVPLTVGTTQSLHLFDTRAKFLSSMKECSSEHVDFYGYSVNYKPPKCIRSFNSPEQLKLGAFPNFAHLQGPGPLKIIHVPNFGTLDSDIYLAGRFPSILAYDRRKFPFLGWTIHSGARLSSMDWLPFSIVSEQRDLARYGKLSINQVEETKTQTGRTLIACGEYNSKGSLEMYGLSPTSNFSNKDLSYSGGYLHYPRKNRQTSSSSKLLAVANHGTRIVVSDGGGNLRWFERDGFTQSRCWNIAKNPAGLSRGVFGTQQALNINSGSEDIVIKILYTGSRGKQGTKSSPGDLIVWTGEKIGLVNFSSRSKIVTPEIEENADKMEAIYAERMRRALVANADEVRWMRDFGVGAPPLH</sequence>
<evidence type="ECO:0000259" key="1">
    <source>
        <dbReference type="PROSITE" id="PS50181"/>
    </source>
</evidence>
<name>A0A420I3N6_9PEZI</name>
<dbReference type="InterPro" id="IPR001810">
    <property type="entry name" value="F-box_dom"/>
</dbReference>
<reference evidence="2 3" key="1">
    <citation type="journal article" date="2018" name="BMC Genomics">
        <title>Comparative genome analyses reveal sequence features reflecting distinct modes of host-adaptation between dicot and monocot powdery mildew.</title>
        <authorList>
            <person name="Wu Y."/>
            <person name="Ma X."/>
            <person name="Pan Z."/>
            <person name="Kale S.D."/>
            <person name="Song Y."/>
            <person name="King H."/>
            <person name="Zhang Q."/>
            <person name="Presley C."/>
            <person name="Deng X."/>
            <person name="Wei C.I."/>
            <person name="Xiao S."/>
        </authorList>
    </citation>
    <scope>NUCLEOTIDE SEQUENCE [LARGE SCALE GENOMIC DNA]</scope>
    <source>
        <strain evidence="2">UMSG2</strain>
    </source>
</reference>
<organism evidence="2 3">
    <name type="scientific">Erysiphe neolycopersici</name>
    <dbReference type="NCBI Taxonomy" id="212602"/>
    <lineage>
        <taxon>Eukaryota</taxon>
        <taxon>Fungi</taxon>
        <taxon>Dikarya</taxon>
        <taxon>Ascomycota</taxon>
        <taxon>Pezizomycotina</taxon>
        <taxon>Leotiomycetes</taxon>
        <taxon>Erysiphales</taxon>
        <taxon>Erysiphaceae</taxon>
        <taxon>Erysiphe</taxon>
    </lineage>
</organism>